<evidence type="ECO:0000259" key="1">
    <source>
        <dbReference type="Pfam" id="PF00534"/>
    </source>
</evidence>
<name>A0AAT9GTT7_9CREN</name>
<dbReference type="AlphaFoldDB" id="A0AAT9GTT7"/>
<dbReference type="InterPro" id="IPR001296">
    <property type="entry name" value="Glyco_trans_1"/>
</dbReference>
<gene>
    <name evidence="2" type="ORF">SJAV_20590</name>
</gene>
<evidence type="ECO:0000313" key="2">
    <source>
        <dbReference type="EMBL" id="BFH74115.1"/>
    </source>
</evidence>
<sequence>MFSVAINTQTPPIRFRYTYRDLVDKYGFLQFPIDVSLLDPSDYYVSVGGVAKMMLSLSKKFKKVRWVSLGPGYPPEIKFKDLEIYFVDLNPKDLQGYTRFKEGIYNEAHGIYKYEIQPEDYIAYATYNWLSAQKLLEFFKDTDIYFINDFQQLLIGGIIGPSAPAVLWYHIPFVPEYLSPKVREFLIRTFEGFDGVVVSTKRDLEGMLRVGMKGRVKQIYPFIDPNEYKRASRQEVEKVKEKYGIRDEKIVTVVARMDPMKSQDIAIQAMKYIENAKLLLVGNGSFTSGALGTGKANSWAKKLQSLANEIGVRDKVIFTGYIPDEDLYAIYEASDVIVLPSNIEGFGLTVCEGWVYGKPAIVSNGAGVSELVIDGGNGYVFKRGDPKDLAEKINIVLKDPEKYSLGRDTIKKCSVDSSYEFIKEIFVDTMKDYGKI</sequence>
<dbReference type="KEGG" id="sjv:SJAV_20590"/>
<dbReference type="Pfam" id="PF00534">
    <property type="entry name" value="Glycos_transf_1"/>
    <property type="match status" value="1"/>
</dbReference>
<dbReference type="PANTHER" id="PTHR12526:SF630">
    <property type="entry name" value="GLYCOSYLTRANSFERASE"/>
    <property type="match status" value="1"/>
</dbReference>
<organism evidence="2">
    <name type="scientific">Sulfurisphaera javensis</name>
    <dbReference type="NCBI Taxonomy" id="2049879"/>
    <lineage>
        <taxon>Archaea</taxon>
        <taxon>Thermoproteota</taxon>
        <taxon>Thermoprotei</taxon>
        <taxon>Sulfolobales</taxon>
        <taxon>Sulfolobaceae</taxon>
        <taxon>Sulfurisphaera</taxon>
    </lineage>
</organism>
<dbReference type="CDD" id="cd03801">
    <property type="entry name" value="GT4_PimA-like"/>
    <property type="match status" value="1"/>
</dbReference>
<dbReference type="PANTHER" id="PTHR12526">
    <property type="entry name" value="GLYCOSYLTRANSFERASE"/>
    <property type="match status" value="1"/>
</dbReference>
<feature type="domain" description="Glycosyl transferase family 1" evidence="1">
    <location>
        <begin position="237"/>
        <end position="403"/>
    </location>
</feature>
<dbReference type="SUPFAM" id="SSF53756">
    <property type="entry name" value="UDP-Glycosyltransferase/glycogen phosphorylase"/>
    <property type="match status" value="1"/>
</dbReference>
<dbReference type="GeneID" id="92355007"/>
<reference evidence="2" key="1">
    <citation type="submission" date="2024-03" db="EMBL/GenBank/DDBJ databases">
        <title>Complete genome sequence of Sulfurisphaera javensis strain KD-1.</title>
        <authorList>
            <person name="Sakai H."/>
            <person name="Nur N."/>
            <person name="Suwanto A."/>
            <person name="Kurosawa N."/>
        </authorList>
    </citation>
    <scope>NUCLEOTIDE SEQUENCE</scope>
    <source>
        <strain evidence="2">KD-1</strain>
    </source>
</reference>
<proteinExistence type="predicted"/>
<accession>A0AAT9GTT7</accession>
<dbReference type="EMBL" id="AP031322">
    <property type="protein sequence ID" value="BFH74115.1"/>
    <property type="molecule type" value="Genomic_DNA"/>
</dbReference>
<protein>
    <submittedName>
        <fullName evidence="2">Glycosyltransferase family 4 protein</fullName>
    </submittedName>
</protein>
<dbReference type="GO" id="GO:0016757">
    <property type="term" value="F:glycosyltransferase activity"/>
    <property type="evidence" value="ECO:0007669"/>
    <property type="project" value="InterPro"/>
</dbReference>
<dbReference type="Gene3D" id="3.40.50.2000">
    <property type="entry name" value="Glycogen Phosphorylase B"/>
    <property type="match status" value="2"/>
</dbReference>
<dbReference type="RefSeq" id="WP_369609656.1">
    <property type="nucleotide sequence ID" value="NZ_AP031322.1"/>
</dbReference>